<reference evidence="1" key="1">
    <citation type="journal article" date="2020" name="Nat. Genet.">
        <title>Genomic diversifications of five Gossypium allopolyploid species and their impact on cotton improvement.</title>
        <authorList>
            <person name="Chen Z.J."/>
            <person name="Sreedasyam A."/>
            <person name="Ando A."/>
            <person name="Song Q."/>
            <person name="De Santiago L.M."/>
            <person name="Hulse-Kemp A.M."/>
            <person name="Ding M."/>
            <person name="Ye W."/>
            <person name="Kirkbride R.C."/>
            <person name="Jenkins J."/>
            <person name="Plott C."/>
            <person name="Lovell J."/>
            <person name="Lin Y.M."/>
            <person name="Vaughn R."/>
            <person name="Liu B."/>
            <person name="Simpson S."/>
            <person name="Scheffler B.E."/>
            <person name="Wen L."/>
            <person name="Saski C.A."/>
            <person name="Grover C.E."/>
            <person name="Hu G."/>
            <person name="Conover J.L."/>
            <person name="Carlson J.W."/>
            <person name="Shu S."/>
            <person name="Boston L.B."/>
            <person name="Williams M."/>
            <person name="Peterson D.G."/>
            <person name="McGee K."/>
            <person name="Jones D.C."/>
            <person name="Wendel J.F."/>
            <person name="Stelly D.M."/>
            <person name="Grimwood J."/>
            <person name="Schmutz J."/>
        </authorList>
    </citation>
    <scope>NUCLEOTIDE SEQUENCE [LARGE SCALE GENOMIC DNA]</scope>
    <source>
        <strain evidence="1">cv. TM-1</strain>
    </source>
</reference>
<protein>
    <submittedName>
        <fullName evidence="2">Uncharacterized protein isoform X3</fullName>
    </submittedName>
</protein>
<dbReference type="Proteomes" id="UP000818029">
    <property type="component" value="Chromosome A07"/>
</dbReference>
<sequence length="150" mass="16912">MACPSGFALAKVEFGFGSGGKSKWSISRLVPVIVVRGLYFSSSWKSRRYHHTIESLWTTSCCPDLGATHYVYREDTVLHGFMPYSGYISLVMLMPTGDWILMITSLRQDFVCILVIGPYRGVRKSNKLFLGRQQKQNIEVLLPPPVILHG</sequence>
<name>A0ABM3C3G0_GOSHI</name>
<accession>A0ABM3C3G0</accession>
<evidence type="ECO:0000313" key="1">
    <source>
        <dbReference type="Proteomes" id="UP000818029"/>
    </source>
</evidence>
<proteinExistence type="predicted"/>
<organism evidence="1 2">
    <name type="scientific">Gossypium hirsutum</name>
    <name type="common">Upland cotton</name>
    <name type="synonym">Gossypium mexicanum</name>
    <dbReference type="NCBI Taxonomy" id="3635"/>
    <lineage>
        <taxon>Eukaryota</taxon>
        <taxon>Viridiplantae</taxon>
        <taxon>Streptophyta</taxon>
        <taxon>Embryophyta</taxon>
        <taxon>Tracheophyta</taxon>
        <taxon>Spermatophyta</taxon>
        <taxon>Magnoliopsida</taxon>
        <taxon>eudicotyledons</taxon>
        <taxon>Gunneridae</taxon>
        <taxon>Pentapetalae</taxon>
        <taxon>rosids</taxon>
        <taxon>malvids</taxon>
        <taxon>Malvales</taxon>
        <taxon>Malvaceae</taxon>
        <taxon>Malvoideae</taxon>
        <taxon>Gossypium</taxon>
    </lineage>
</organism>
<dbReference type="GeneID" id="107937028"/>
<evidence type="ECO:0000313" key="2">
    <source>
        <dbReference type="RefSeq" id="XP_040973841.1"/>
    </source>
</evidence>
<dbReference type="RefSeq" id="XP_040973841.1">
    <property type="nucleotide sequence ID" value="XM_041117907.1"/>
</dbReference>
<gene>
    <name evidence="2" type="primary">LOC107937028</name>
</gene>
<keyword evidence="1" id="KW-1185">Reference proteome</keyword>
<reference evidence="2" key="2">
    <citation type="submission" date="2025-08" db="UniProtKB">
        <authorList>
            <consortium name="RefSeq"/>
        </authorList>
    </citation>
    <scope>IDENTIFICATION</scope>
</reference>